<protein>
    <submittedName>
        <fullName evidence="2">Saccharopine dehydrogenase</fullName>
    </submittedName>
</protein>
<evidence type="ECO:0000259" key="1">
    <source>
        <dbReference type="Pfam" id="PF03435"/>
    </source>
</evidence>
<dbReference type="KEGG" id="rsi:Runsl_3536"/>
<reference evidence="2 3" key="2">
    <citation type="journal article" date="2012" name="Stand. Genomic Sci.">
        <title>Complete genome sequence of the aquatic bacterium Runella slithyformis type strain (LSU 4(T)).</title>
        <authorList>
            <person name="Copeland A."/>
            <person name="Zhang X."/>
            <person name="Misra M."/>
            <person name="Lapidus A."/>
            <person name="Nolan M."/>
            <person name="Lucas S."/>
            <person name="Deshpande S."/>
            <person name="Cheng J.F."/>
            <person name="Tapia R."/>
            <person name="Goodwin L.A."/>
            <person name="Pitluck S."/>
            <person name="Liolios K."/>
            <person name="Pagani I."/>
            <person name="Ivanova N."/>
            <person name="Mikhailova N."/>
            <person name="Pati A."/>
            <person name="Chen A."/>
            <person name="Palaniappan K."/>
            <person name="Land M."/>
            <person name="Hauser L."/>
            <person name="Pan C."/>
            <person name="Jeffries C.D."/>
            <person name="Detter J.C."/>
            <person name="Brambilla E.M."/>
            <person name="Rohde M."/>
            <person name="Djao O.D."/>
            <person name="Goker M."/>
            <person name="Sikorski J."/>
            <person name="Tindall B.J."/>
            <person name="Woyke T."/>
            <person name="Bristow J."/>
            <person name="Eisen J.A."/>
            <person name="Markowitz V."/>
            <person name="Hugenholtz P."/>
            <person name="Kyrpides N.C."/>
            <person name="Klenk H.P."/>
            <person name="Mavromatis K."/>
        </authorList>
    </citation>
    <scope>NUCLEOTIDE SEQUENCE [LARGE SCALE GENOMIC DNA]</scope>
    <source>
        <strain evidence="3">ATCC 29530 / DSM 19594 / LMG 11500 / NCIMB 11436 / LSU 4</strain>
    </source>
</reference>
<name>A0A7U3ZMG6_RUNSL</name>
<dbReference type="Pfam" id="PF03435">
    <property type="entry name" value="Sacchrp_dh_NADP"/>
    <property type="match status" value="1"/>
</dbReference>
<gene>
    <name evidence="2" type="ordered locus">Runsl_3536</name>
</gene>
<dbReference type="InterPro" id="IPR036291">
    <property type="entry name" value="NAD(P)-bd_dom_sf"/>
</dbReference>
<sequence>MSFLIYGAGGYTGTRIVELAVKQGLEPVIAGRSEAKIKPLADRHGLEYVIFELSDKTTTLKALEKFPLVLNCAGPFTRTAQPLVEACLKTQTHYLDITGEIEVFEWVKSCHAQALSSKIILMPGVGFDVVPTDCMAKWLHTQLPDATQLELAFTNVGGSISHGTMTTMLEGLGNPGAARENGKIVPKPIGAKGKMIDFGKLTRFAMTIPWGDVSTAHHTTGIPNIDTYAGAPKLAYFFMKLQFLFNPLLRAGFIKKQLQKYVDKKITGPTESQSRKGQSLIWGKVTNAAGKTTEARLITPEGYTLTAEASLLITQKILALKDAAGYQTPAGLFGYELITEIKGSSFEYS</sequence>
<organism evidence="2 3">
    <name type="scientific">Runella slithyformis (strain ATCC 29530 / DSM 19594 / LMG 11500 / NCIMB 11436 / LSU 4)</name>
    <dbReference type="NCBI Taxonomy" id="761193"/>
    <lineage>
        <taxon>Bacteria</taxon>
        <taxon>Pseudomonadati</taxon>
        <taxon>Bacteroidota</taxon>
        <taxon>Cytophagia</taxon>
        <taxon>Cytophagales</taxon>
        <taxon>Spirosomataceae</taxon>
        <taxon>Runella</taxon>
    </lineage>
</organism>
<dbReference type="SUPFAM" id="SSF51735">
    <property type="entry name" value="NAD(P)-binding Rossmann-fold domains"/>
    <property type="match status" value="1"/>
</dbReference>
<evidence type="ECO:0000313" key="3">
    <source>
        <dbReference type="Proteomes" id="UP000000493"/>
    </source>
</evidence>
<feature type="domain" description="Saccharopine dehydrogenase NADP binding" evidence="1">
    <location>
        <begin position="4"/>
        <end position="115"/>
    </location>
</feature>
<dbReference type="Proteomes" id="UP000000493">
    <property type="component" value="Chromosome"/>
</dbReference>
<dbReference type="RefSeq" id="WP_013929200.1">
    <property type="nucleotide sequence ID" value="NC_015703.1"/>
</dbReference>
<keyword evidence="3" id="KW-1185">Reference proteome</keyword>
<dbReference type="InterPro" id="IPR005097">
    <property type="entry name" value="Sacchrp_dh_NADP-bd"/>
</dbReference>
<dbReference type="EMBL" id="CP002859">
    <property type="protein sequence ID" value="AEI49897.1"/>
    <property type="molecule type" value="Genomic_DNA"/>
</dbReference>
<dbReference type="PANTHER" id="PTHR43781">
    <property type="entry name" value="SACCHAROPINE DEHYDROGENASE"/>
    <property type="match status" value="1"/>
</dbReference>
<dbReference type="Gene3D" id="3.40.50.720">
    <property type="entry name" value="NAD(P)-binding Rossmann-like Domain"/>
    <property type="match status" value="1"/>
</dbReference>
<dbReference type="PANTHER" id="PTHR43781:SF1">
    <property type="entry name" value="SACCHAROPINE DEHYDROGENASE"/>
    <property type="match status" value="1"/>
</dbReference>
<proteinExistence type="predicted"/>
<reference evidence="3" key="1">
    <citation type="submission" date="2011-06" db="EMBL/GenBank/DDBJ databases">
        <title>The complete genome of chromosome of Runella slithyformis DSM 19594.</title>
        <authorList>
            <consortium name="US DOE Joint Genome Institute (JGI-PGF)"/>
            <person name="Lucas S."/>
            <person name="Han J."/>
            <person name="Lapidus A."/>
            <person name="Bruce D."/>
            <person name="Goodwin L."/>
            <person name="Pitluck S."/>
            <person name="Peters L."/>
            <person name="Kyrpides N."/>
            <person name="Mavromatis K."/>
            <person name="Ivanova N."/>
            <person name="Ovchinnikova G."/>
            <person name="Zhang X."/>
            <person name="Misra M."/>
            <person name="Detter J.C."/>
            <person name="Tapia R."/>
            <person name="Han C."/>
            <person name="Land M."/>
            <person name="Hauser L."/>
            <person name="Markowitz V."/>
            <person name="Cheng J.-F."/>
            <person name="Hugenholtz P."/>
            <person name="Woyke T."/>
            <person name="Wu D."/>
            <person name="Tindall B."/>
            <person name="Faehrich R."/>
            <person name="Brambilla E."/>
            <person name="Klenk H.-P."/>
            <person name="Eisen J.A."/>
        </authorList>
    </citation>
    <scope>NUCLEOTIDE SEQUENCE [LARGE SCALE GENOMIC DNA]</scope>
    <source>
        <strain evidence="3">ATCC 29530 / DSM 19594 / LMG 11500 / NCIMB 11436 / LSU 4</strain>
    </source>
</reference>
<dbReference type="AlphaFoldDB" id="A0A7U3ZMG6"/>
<evidence type="ECO:0000313" key="2">
    <source>
        <dbReference type="EMBL" id="AEI49897.1"/>
    </source>
</evidence>
<accession>A0A7U3ZMG6</accession>